<name>A0ABU7VBS6_9BACI</name>
<accession>A0ABU7VBS6</accession>
<dbReference type="EMBL" id="JAZHPM010000005">
    <property type="protein sequence ID" value="MEF2291109.1"/>
    <property type="molecule type" value="Genomic_DNA"/>
</dbReference>
<dbReference type="Pfam" id="PF04525">
    <property type="entry name" value="LOR"/>
    <property type="match status" value="1"/>
</dbReference>
<sequence>MFSQYNTFFLQKTTLYKLQRKIYTISANNQIIGKIEETPASHKKITNQLVKLVAYQFISFDLQVLDSNGHILGWITKKQKGITTDFYLLSNEGELLATVQPKLKLSTAIMTVIDKENKQLIQAKGDFGAIHYTVEACKNNTTTIASIQKRSLVYDSIQDSIHQHDGYYLTMEKTDALTKLALLAIGIMIDVYIYDV</sequence>
<gene>
    <name evidence="1" type="ORF">V2W34_03660</name>
</gene>
<comment type="caution">
    <text evidence="1">The sequence shown here is derived from an EMBL/GenBank/DDBJ whole genome shotgun (WGS) entry which is preliminary data.</text>
</comment>
<evidence type="ECO:0000313" key="1">
    <source>
        <dbReference type="EMBL" id="MEF2291109.1"/>
    </source>
</evidence>
<evidence type="ECO:0008006" key="3">
    <source>
        <dbReference type="Google" id="ProtNLM"/>
    </source>
</evidence>
<proteinExistence type="predicted"/>
<organism evidence="1 2">
    <name type="scientific">Virgibacillus dokdonensis</name>
    <dbReference type="NCBI Taxonomy" id="302167"/>
    <lineage>
        <taxon>Bacteria</taxon>
        <taxon>Bacillati</taxon>
        <taxon>Bacillota</taxon>
        <taxon>Bacilli</taxon>
        <taxon>Bacillales</taxon>
        <taxon>Bacillaceae</taxon>
        <taxon>Virgibacillus</taxon>
    </lineage>
</organism>
<dbReference type="Proteomes" id="UP001356080">
    <property type="component" value="Unassembled WGS sequence"/>
</dbReference>
<protein>
    <recommendedName>
        <fullName evidence="3">Scramblase</fullName>
    </recommendedName>
</protein>
<evidence type="ECO:0000313" key="2">
    <source>
        <dbReference type="Proteomes" id="UP001356080"/>
    </source>
</evidence>
<dbReference type="RefSeq" id="WP_331805006.1">
    <property type="nucleotide sequence ID" value="NZ_JAZHPM010000005.1"/>
</dbReference>
<reference evidence="1 2" key="1">
    <citation type="submission" date="2024-01" db="EMBL/GenBank/DDBJ databases">
        <title>Survival strategy associated with biotechnological potential of Virgibacillus dokdonensis T4.6 isolated from salt-fermented shrimp paste.</title>
        <authorList>
            <person name="Doan T.V."/>
            <person name="Quach N.T."/>
            <person name="Phi Q.-T."/>
        </authorList>
    </citation>
    <scope>NUCLEOTIDE SEQUENCE [LARGE SCALE GENOMIC DNA]</scope>
    <source>
        <strain evidence="1 2">T4.6</strain>
    </source>
</reference>
<keyword evidence="2" id="KW-1185">Reference proteome</keyword>
<dbReference type="InterPro" id="IPR007612">
    <property type="entry name" value="LOR"/>
</dbReference>